<protein>
    <submittedName>
        <fullName evidence="1">Uncharacterized protein</fullName>
    </submittedName>
</protein>
<sequence length="183" mass="20928">MSQFERASINIEERKFKLAADQENLRREGVAFDLAMNVLEDFDIALRAIKTTTSAHPSREEIIKISEKYNGGVEIDSIYILGYLVLYRINSANEALDNLWRQQPKFKILFGSDEPFMRLSILINKIAGPAEVIATSRSESQWKFNVPILSDEDKSTSMECDKIREMLHDLVNSRISPEKLGMV</sequence>
<evidence type="ECO:0000313" key="2">
    <source>
        <dbReference type="Proteomes" id="UP000639419"/>
    </source>
</evidence>
<reference evidence="1 2" key="1">
    <citation type="submission" date="2019-10" db="EMBL/GenBank/DDBJ databases">
        <title>Genome sequence of Azospirillum formosense CC-Nfb-7.</title>
        <authorList>
            <person name="Ambrosini A."/>
            <person name="Sant'Anna F.H."/>
            <person name="Cassan F.D."/>
            <person name="Souza E.M."/>
            <person name="Passaglia L.M.P."/>
        </authorList>
    </citation>
    <scope>NUCLEOTIDE SEQUENCE [LARGE SCALE GENOMIC DNA]</scope>
    <source>
        <strain evidence="1 2">CC-NFb-7</strain>
    </source>
</reference>
<dbReference type="RefSeq" id="WP_174437678.1">
    <property type="nucleotide sequence ID" value="NZ_BAABCC010000057.1"/>
</dbReference>
<accession>A0ABX2KP20</accession>
<comment type="caution">
    <text evidence="1">The sequence shown here is derived from an EMBL/GenBank/DDBJ whole genome shotgun (WGS) entry which is preliminary data.</text>
</comment>
<evidence type="ECO:0000313" key="1">
    <source>
        <dbReference type="EMBL" id="NUB18368.1"/>
    </source>
</evidence>
<gene>
    <name evidence="1" type="ORF">GBZ26_03905</name>
</gene>
<keyword evidence="2" id="KW-1185">Reference proteome</keyword>
<dbReference type="EMBL" id="WHOR01000016">
    <property type="protein sequence ID" value="NUB18368.1"/>
    <property type="molecule type" value="Genomic_DNA"/>
</dbReference>
<proteinExistence type="predicted"/>
<dbReference type="Proteomes" id="UP000639419">
    <property type="component" value="Unassembled WGS sequence"/>
</dbReference>
<organism evidence="1 2">
    <name type="scientific">Azospirillum formosense</name>
    <dbReference type="NCBI Taxonomy" id="861533"/>
    <lineage>
        <taxon>Bacteria</taxon>
        <taxon>Pseudomonadati</taxon>
        <taxon>Pseudomonadota</taxon>
        <taxon>Alphaproteobacteria</taxon>
        <taxon>Rhodospirillales</taxon>
        <taxon>Azospirillaceae</taxon>
        <taxon>Azospirillum</taxon>
    </lineage>
</organism>
<name>A0ABX2KP20_9PROT</name>